<evidence type="ECO:0000256" key="2">
    <source>
        <dbReference type="ARBA" id="ARBA00031870"/>
    </source>
</evidence>
<evidence type="ECO:0000313" key="6">
    <source>
        <dbReference type="Proteomes" id="UP000749471"/>
    </source>
</evidence>
<evidence type="ECO:0000313" key="5">
    <source>
        <dbReference type="EMBL" id="MBU5436605.1"/>
    </source>
</evidence>
<accession>A0ABS6E130</accession>
<evidence type="ECO:0000256" key="3">
    <source>
        <dbReference type="ARBA" id="ARBA00033164"/>
    </source>
</evidence>
<sequence length="234" mass="27391">MDINIFYEDNHIIVVDKPPKLPCQRDKTEDTDLLSILQEKLSKEHNTKNPYIGLIHRLDRPVGGVILYAKTKFSNSNLSRQVQERSINKEYLAIICGNPEERSGTLKDYLLKLRTINMSKVVNKDTKGSKEAILDYNIIETIETEEFGPLSLVKVNLKTGRHHQIRVQLSHHKMPLWGDTKYNKTFTKRKEWNQIALWSHSLTFNHPKNNKELTFKSIPYNEYPWNLFNFSLLV</sequence>
<dbReference type="Pfam" id="PF00849">
    <property type="entry name" value="PseudoU_synth_2"/>
    <property type="match status" value="1"/>
</dbReference>
<dbReference type="RefSeq" id="WP_216515945.1">
    <property type="nucleotide sequence ID" value="NZ_JAHLPM010000001.1"/>
</dbReference>
<name>A0ABS6E130_9FIRM</name>
<reference evidence="5 6" key="1">
    <citation type="submission" date="2021-06" db="EMBL/GenBank/DDBJ databases">
        <authorList>
            <person name="Sun Q."/>
            <person name="Li D."/>
        </authorList>
    </citation>
    <scope>NUCLEOTIDE SEQUENCE [LARGE SCALE GENOMIC DNA]</scope>
    <source>
        <strain evidence="5 6">MSJ-40</strain>
    </source>
</reference>
<dbReference type="EMBL" id="JAHLPM010000001">
    <property type="protein sequence ID" value="MBU5436605.1"/>
    <property type="molecule type" value="Genomic_DNA"/>
</dbReference>
<dbReference type="InterPro" id="IPR050188">
    <property type="entry name" value="RluA_PseudoU_synthase"/>
</dbReference>
<evidence type="ECO:0000259" key="4">
    <source>
        <dbReference type="Pfam" id="PF00849"/>
    </source>
</evidence>
<dbReference type="CDD" id="cd02869">
    <property type="entry name" value="PseudoU_synth_RluA_like"/>
    <property type="match status" value="1"/>
</dbReference>
<protein>
    <recommendedName>
        <fullName evidence="2">RNA pseudouridylate synthase</fullName>
    </recommendedName>
    <alternativeName>
        <fullName evidence="3">RNA-uridine isomerase</fullName>
    </alternativeName>
</protein>
<proteinExistence type="predicted"/>
<comment type="caution">
    <text evidence="5">The sequence shown here is derived from an EMBL/GenBank/DDBJ whole genome shotgun (WGS) entry which is preliminary data.</text>
</comment>
<organism evidence="5 6">
    <name type="scientific">Tissierella simiarum</name>
    <dbReference type="NCBI Taxonomy" id="2841534"/>
    <lineage>
        <taxon>Bacteria</taxon>
        <taxon>Bacillati</taxon>
        <taxon>Bacillota</taxon>
        <taxon>Tissierellia</taxon>
        <taxon>Tissierellales</taxon>
        <taxon>Tissierellaceae</taxon>
        <taxon>Tissierella</taxon>
    </lineage>
</organism>
<feature type="domain" description="Pseudouridine synthase RsuA/RluA-like" evidence="4">
    <location>
        <begin position="11"/>
        <end position="171"/>
    </location>
</feature>
<keyword evidence="6" id="KW-1185">Reference proteome</keyword>
<dbReference type="InterPro" id="IPR006145">
    <property type="entry name" value="PsdUridine_synth_RsuA/RluA"/>
</dbReference>
<dbReference type="Proteomes" id="UP000749471">
    <property type="component" value="Unassembled WGS sequence"/>
</dbReference>
<comment type="catalytic activity">
    <reaction evidence="1">
        <text>a uridine in RNA = a pseudouridine in RNA</text>
        <dbReference type="Rhea" id="RHEA:48348"/>
        <dbReference type="Rhea" id="RHEA-COMP:12068"/>
        <dbReference type="Rhea" id="RHEA-COMP:12069"/>
        <dbReference type="ChEBI" id="CHEBI:65314"/>
        <dbReference type="ChEBI" id="CHEBI:65315"/>
    </reaction>
</comment>
<evidence type="ECO:0000256" key="1">
    <source>
        <dbReference type="ARBA" id="ARBA00000073"/>
    </source>
</evidence>
<gene>
    <name evidence="5" type="ORF">KQI42_01220</name>
</gene>
<dbReference type="PANTHER" id="PTHR21600">
    <property type="entry name" value="MITOCHONDRIAL RNA PSEUDOURIDINE SYNTHASE"/>
    <property type="match status" value="1"/>
</dbReference>